<evidence type="ECO:0000313" key="1">
    <source>
        <dbReference type="EMBL" id="MDR6754373.1"/>
    </source>
</evidence>
<organism evidence="1 2">
    <name type="scientific">Deinococcus soli</name>
    <name type="common">ex Cha et al. 2016</name>
    <dbReference type="NCBI Taxonomy" id="1309411"/>
    <lineage>
        <taxon>Bacteria</taxon>
        <taxon>Thermotogati</taxon>
        <taxon>Deinococcota</taxon>
        <taxon>Deinococci</taxon>
        <taxon>Deinococcales</taxon>
        <taxon>Deinococcaceae</taxon>
        <taxon>Deinococcus</taxon>
    </lineage>
</organism>
<keyword evidence="2" id="KW-1185">Reference proteome</keyword>
<protein>
    <submittedName>
        <fullName evidence="1">Uncharacterized protein</fullName>
    </submittedName>
</protein>
<evidence type="ECO:0000313" key="2">
    <source>
        <dbReference type="Proteomes" id="UP001252370"/>
    </source>
</evidence>
<reference evidence="1" key="1">
    <citation type="submission" date="2023-07" db="EMBL/GenBank/DDBJ databases">
        <title>Sorghum-associated microbial communities from plants grown in Nebraska, USA.</title>
        <authorList>
            <person name="Schachtman D."/>
        </authorList>
    </citation>
    <scope>NUCLEOTIDE SEQUENCE</scope>
    <source>
        <strain evidence="1">BE73</strain>
    </source>
</reference>
<proteinExistence type="predicted"/>
<gene>
    <name evidence="1" type="ORF">J2Y01_004909</name>
</gene>
<name>A0ACC6KPL7_9DEIO</name>
<accession>A0ACC6KPL7</accession>
<dbReference type="EMBL" id="JAVDTP010000028">
    <property type="protein sequence ID" value="MDR6754373.1"/>
    <property type="molecule type" value="Genomic_DNA"/>
</dbReference>
<dbReference type="Proteomes" id="UP001252370">
    <property type="component" value="Unassembled WGS sequence"/>
</dbReference>
<comment type="caution">
    <text evidence="1">The sequence shown here is derived from an EMBL/GenBank/DDBJ whole genome shotgun (WGS) entry which is preliminary data.</text>
</comment>
<sequence>MERARRSWVRTCGRRVRVQANARSFPRLVRLGFIGTGQRGGYTVMEADGVVLAGRLDSD</sequence>